<dbReference type="RefSeq" id="WP_316934989.1">
    <property type="nucleotide sequence ID" value="NZ_CP135996.1"/>
</dbReference>
<sequence length="385" mass="43392">MKYNLSNICVYAKGKIDVAVLDNSTYISTENMIPNKGGITKASSLPTVVQTQTFITGDVLVSNIRPYFKKIWFAEFGGGCSNDVLVFRAKDGVSKRFLYYILADDKFFGYSMATSKGTKMPRGDKVAIMKYPVPKFTYEKQEKIAGILEALDKKIKLNTEINDNLEEQAQLIFQSWFIDYEPFGGITPSDWQNTTLGNIASLKTESWSPSKNPDTVVEHYSIPAFDEKHYPVFEIASGIKSNKYILTPESVMISKLNPDTKRIWRPMCLSAHPVCSTEFIIYEAKKEGQRDFIYSILDSVPFSNHLCSHTTGSTNSRQRAMPKTTLDFPVLLPPDEVISDFCHIVTPMYDLIASNTIESQSLAKTRDSLLPRLMSGELDVSNFNF</sequence>
<comment type="similarity">
    <text evidence="1">Belongs to the type-I restriction system S methylase family.</text>
</comment>
<organism evidence="5 6">
    <name type="scientific">Caproicibacterium argilliputei</name>
    <dbReference type="NCBI Taxonomy" id="3030016"/>
    <lineage>
        <taxon>Bacteria</taxon>
        <taxon>Bacillati</taxon>
        <taxon>Bacillota</taxon>
        <taxon>Clostridia</taxon>
        <taxon>Eubacteriales</taxon>
        <taxon>Oscillospiraceae</taxon>
        <taxon>Caproicibacterium</taxon>
    </lineage>
</organism>
<dbReference type="Pfam" id="PF01420">
    <property type="entry name" value="Methylase_S"/>
    <property type="match status" value="1"/>
</dbReference>
<keyword evidence="5" id="KW-0540">Nuclease</keyword>
<keyword evidence="5" id="KW-0378">Hydrolase</keyword>
<dbReference type="Gene3D" id="3.90.220.20">
    <property type="entry name" value="DNA methylase specificity domains"/>
    <property type="match status" value="2"/>
</dbReference>
<dbReference type="InterPro" id="IPR052021">
    <property type="entry name" value="Type-I_RS_S_subunit"/>
</dbReference>
<keyword evidence="6" id="KW-1185">Reference proteome</keyword>
<accession>A0AA97DAJ3</accession>
<dbReference type="REBASE" id="768175">
    <property type="entry name" value="S1.Csp05ORF11735P"/>
</dbReference>
<dbReference type="Proteomes" id="UP001300604">
    <property type="component" value="Chromosome"/>
</dbReference>
<proteinExistence type="inferred from homology"/>
<evidence type="ECO:0000313" key="5">
    <source>
        <dbReference type="EMBL" id="WOC31851.1"/>
    </source>
</evidence>
<keyword evidence="2" id="KW-0680">Restriction system</keyword>
<keyword evidence="3" id="KW-0238">DNA-binding</keyword>
<dbReference type="SUPFAM" id="SSF116734">
    <property type="entry name" value="DNA methylase specificity domain"/>
    <property type="match status" value="2"/>
</dbReference>
<dbReference type="InterPro" id="IPR044946">
    <property type="entry name" value="Restrct_endonuc_typeI_TRD_sf"/>
</dbReference>
<evidence type="ECO:0000313" key="6">
    <source>
        <dbReference type="Proteomes" id="UP001300604"/>
    </source>
</evidence>
<feature type="domain" description="Type I restriction modification DNA specificity" evidence="4">
    <location>
        <begin position="35"/>
        <end position="167"/>
    </location>
</feature>
<reference evidence="5" key="2">
    <citation type="submission" date="2024-06" db="EMBL/GenBank/DDBJ databases">
        <title>Caproicibacterium argilliputei sp. nov, a novel caproic acid producing anaerobic bacterium isolated from pit mud.</title>
        <authorList>
            <person name="Xia S."/>
        </authorList>
    </citation>
    <scope>NUCLEOTIDE SEQUENCE</scope>
    <source>
        <strain evidence="5">ZCY20-5</strain>
    </source>
</reference>
<dbReference type="KEGG" id="carl:PXC00_11730"/>
<evidence type="ECO:0000259" key="4">
    <source>
        <dbReference type="Pfam" id="PF01420"/>
    </source>
</evidence>
<evidence type="ECO:0000256" key="2">
    <source>
        <dbReference type="ARBA" id="ARBA00022747"/>
    </source>
</evidence>
<dbReference type="EMBL" id="CP135996">
    <property type="protein sequence ID" value="WOC31851.1"/>
    <property type="molecule type" value="Genomic_DNA"/>
</dbReference>
<name>A0AA97DAJ3_9FIRM</name>
<keyword evidence="5" id="KW-0255">Endonuclease</keyword>
<dbReference type="PANTHER" id="PTHR30408:SF13">
    <property type="entry name" value="TYPE I RESTRICTION ENZYME HINDI SPECIFICITY SUBUNIT"/>
    <property type="match status" value="1"/>
</dbReference>
<evidence type="ECO:0000256" key="3">
    <source>
        <dbReference type="ARBA" id="ARBA00023125"/>
    </source>
</evidence>
<dbReference type="GO" id="GO:0009307">
    <property type="term" value="P:DNA restriction-modification system"/>
    <property type="evidence" value="ECO:0007669"/>
    <property type="project" value="UniProtKB-KW"/>
</dbReference>
<dbReference type="AlphaFoldDB" id="A0AA97DAJ3"/>
<dbReference type="GO" id="GO:0004519">
    <property type="term" value="F:endonuclease activity"/>
    <property type="evidence" value="ECO:0007669"/>
    <property type="project" value="UniProtKB-KW"/>
</dbReference>
<dbReference type="PANTHER" id="PTHR30408">
    <property type="entry name" value="TYPE-1 RESTRICTION ENZYME ECOKI SPECIFICITY PROTEIN"/>
    <property type="match status" value="1"/>
</dbReference>
<reference evidence="5" key="1">
    <citation type="submission" date="2023-09" db="EMBL/GenBank/DDBJ databases">
        <authorList>
            <person name="Zeng C."/>
        </authorList>
    </citation>
    <scope>NUCLEOTIDE SEQUENCE</scope>
    <source>
        <strain evidence="5">ZCY20-5</strain>
    </source>
</reference>
<gene>
    <name evidence="5" type="ORF">PXC00_11730</name>
</gene>
<protein>
    <submittedName>
        <fullName evidence="5">Restriction endonuclease subunit S</fullName>
    </submittedName>
</protein>
<dbReference type="GO" id="GO:0003677">
    <property type="term" value="F:DNA binding"/>
    <property type="evidence" value="ECO:0007669"/>
    <property type="project" value="UniProtKB-KW"/>
</dbReference>
<dbReference type="InterPro" id="IPR000055">
    <property type="entry name" value="Restrct_endonuc_typeI_TRD"/>
</dbReference>
<evidence type="ECO:0000256" key="1">
    <source>
        <dbReference type="ARBA" id="ARBA00010923"/>
    </source>
</evidence>